<dbReference type="GO" id="GO:0003735">
    <property type="term" value="F:structural constituent of ribosome"/>
    <property type="evidence" value="ECO:0007669"/>
    <property type="project" value="InterPro"/>
</dbReference>
<evidence type="ECO:0000259" key="5">
    <source>
        <dbReference type="Pfam" id="PF01775"/>
    </source>
</evidence>
<comment type="similarity">
    <text evidence="1 4">Belongs to the eukaryotic ribosomal protein eL20 family.</text>
</comment>
<reference evidence="6 7" key="1">
    <citation type="submission" date="2019-10" db="EMBL/GenBank/DDBJ databases">
        <authorList>
            <person name="Palmer J.M."/>
        </authorList>
    </citation>
    <scope>NUCLEOTIDE SEQUENCE [LARGE SCALE GENOMIC DNA]</scope>
    <source>
        <strain evidence="6 7">TWF694</strain>
    </source>
</reference>
<proteinExistence type="inferred from homology"/>
<dbReference type="HAMAP" id="MF_00273">
    <property type="entry name" value="Ribosomal_eL20"/>
    <property type="match status" value="1"/>
</dbReference>
<keyword evidence="7" id="KW-1185">Reference proteome</keyword>
<keyword evidence="3 4" id="KW-0687">Ribonucleoprotein</keyword>
<dbReference type="PANTHER" id="PTHR10052">
    <property type="entry name" value="60S RIBOSOMAL PROTEIN L18A"/>
    <property type="match status" value="1"/>
</dbReference>
<dbReference type="EMBL" id="JAVHJO010000006">
    <property type="protein sequence ID" value="KAK6539421.1"/>
    <property type="molecule type" value="Genomic_DNA"/>
</dbReference>
<organism evidence="6 7">
    <name type="scientific">Orbilia ellipsospora</name>
    <dbReference type="NCBI Taxonomy" id="2528407"/>
    <lineage>
        <taxon>Eukaryota</taxon>
        <taxon>Fungi</taxon>
        <taxon>Dikarya</taxon>
        <taxon>Ascomycota</taxon>
        <taxon>Pezizomycotina</taxon>
        <taxon>Orbiliomycetes</taxon>
        <taxon>Orbiliales</taxon>
        <taxon>Orbiliaceae</taxon>
        <taxon>Orbilia</taxon>
    </lineage>
</organism>
<dbReference type="AlphaFoldDB" id="A0AAV9XCU4"/>
<dbReference type="Proteomes" id="UP001365542">
    <property type="component" value="Unassembled WGS sequence"/>
</dbReference>
<gene>
    <name evidence="6" type="primary">RPL20</name>
    <name evidence="6" type="ORF">TWF694_009646</name>
</gene>
<dbReference type="Gene3D" id="3.10.20.10">
    <property type="match status" value="2"/>
</dbReference>
<dbReference type="GO" id="GO:1990904">
    <property type="term" value="C:ribonucleoprotein complex"/>
    <property type="evidence" value="ECO:0007669"/>
    <property type="project" value="UniProtKB-KW"/>
</dbReference>
<dbReference type="InterPro" id="IPR028877">
    <property type="entry name" value="Ribosomal_eL20"/>
</dbReference>
<evidence type="ECO:0000313" key="6">
    <source>
        <dbReference type="EMBL" id="KAK6539421.1"/>
    </source>
</evidence>
<evidence type="ECO:0000313" key="7">
    <source>
        <dbReference type="Proteomes" id="UP001365542"/>
    </source>
</evidence>
<evidence type="ECO:0000256" key="1">
    <source>
        <dbReference type="ARBA" id="ARBA00009362"/>
    </source>
</evidence>
<name>A0AAV9XCU4_9PEZI</name>
<dbReference type="GO" id="GO:0005840">
    <property type="term" value="C:ribosome"/>
    <property type="evidence" value="ECO:0007669"/>
    <property type="project" value="UniProtKB-KW"/>
</dbReference>
<dbReference type="FunFam" id="3.10.20.10:FF:000002">
    <property type="entry name" value="60S ribosomal protein L18a"/>
    <property type="match status" value="1"/>
</dbReference>
<dbReference type="InterPro" id="IPR023573">
    <property type="entry name" value="Ribosomal_eL20_dom"/>
</dbReference>
<dbReference type="GO" id="GO:0006412">
    <property type="term" value="P:translation"/>
    <property type="evidence" value="ECO:0007669"/>
    <property type="project" value="InterPro"/>
</dbReference>
<dbReference type="PIRSF" id="PIRSF002190">
    <property type="entry name" value="Ribosomal_L18a"/>
    <property type="match status" value="1"/>
</dbReference>
<dbReference type="InterPro" id="IPR021138">
    <property type="entry name" value="Ribosomal_eL20_eukaryotes"/>
</dbReference>
<evidence type="ECO:0000256" key="3">
    <source>
        <dbReference type="ARBA" id="ARBA00023274"/>
    </source>
</evidence>
<dbReference type="FunFam" id="3.10.20.10:FF:000001">
    <property type="entry name" value="60S ribosomal protein L18a"/>
    <property type="match status" value="1"/>
</dbReference>
<dbReference type="Pfam" id="PF01775">
    <property type="entry name" value="Ribosomal_L18A"/>
    <property type="match status" value="1"/>
</dbReference>
<accession>A0AAV9XCU4</accession>
<sequence>MEMLIDGFDLVTGRLQEYQVIGRKLPTETDETPKLYRMRIFAPNDVVAKSRYWYFLKKLRKVKKSTGEIVALNVIHEKRPLKVKNFGIWVRYDSRSGTHNMYKEYRTMSRTEAVHSLYQDMAARHRARFRSIHILKVAEIEKTDDIRRPYIKQLLTPDLKFPLPHRAAARVGKATFLAKRPNTFS</sequence>
<protein>
    <recommendedName>
        <fullName evidence="4">60S ribosomal protein L20</fullName>
    </recommendedName>
</protein>
<evidence type="ECO:0000256" key="2">
    <source>
        <dbReference type="ARBA" id="ARBA00022980"/>
    </source>
</evidence>
<comment type="caution">
    <text evidence="6">The sequence shown here is derived from an EMBL/GenBank/DDBJ whole genome shotgun (WGS) entry which is preliminary data.</text>
</comment>
<feature type="domain" description="Large ribosomal subunit protein eL20" evidence="5">
    <location>
        <begin position="15"/>
        <end position="138"/>
    </location>
</feature>
<evidence type="ECO:0000256" key="4">
    <source>
        <dbReference type="PIRNR" id="PIRNR002190"/>
    </source>
</evidence>
<keyword evidence="2 4" id="KW-0689">Ribosomal protein</keyword>
<dbReference type="SUPFAM" id="SSF160374">
    <property type="entry name" value="RplX-like"/>
    <property type="match status" value="1"/>
</dbReference>